<keyword evidence="2" id="KW-0472">Membrane</keyword>
<dbReference type="RefSeq" id="WP_117394193.1">
    <property type="nucleotide sequence ID" value="NZ_QWDC01000006.1"/>
</dbReference>
<dbReference type="OrthoDB" id="594406at2"/>
<keyword evidence="1" id="KW-0175">Coiled coil</keyword>
<dbReference type="Proteomes" id="UP000264217">
    <property type="component" value="Unassembled WGS sequence"/>
</dbReference>
<accession>A0A372NM31</accession>
<keyword evidence="4" id="KW-1185">Reference proteome</keyword>
<protein>
    <submittedName>
        <fullName evidence="3">DUF4407 domain-containing protein</fullName>
    </submittedName>
</protein>
<keyword evidence="2" id="KW-0812">Transmembrane</keyword>
<dbReference type="EMBL" id="QWDC01000006">
    <property type="protein sequence ID" value="RFZ90009.1"/>
    <property type="molecule type" value="Genomic_DNA"/>
</dbReference>
<comment type="caution">
    <text evidence="3">The sequence shown here is derived from an EMBL/GenBank/DDBJ whole genome shotgun (WGS) entry which is preliminary data.</text>
</comment>
<feature type="transmembrane region" description="Helical" evidence="2">
    <location>
        <begin position="41"/>
        <end position="63"/>
    </location>
</feature>
<sequence>MSKNLQKEAKPYSKIQYFFWLWSGVEISILKDCPTDYNRQAGIGFTIFMTTLLAFCSGSYAGWYFGETMASAVIFGCIWSALIFSIDRSMVLTLKKDPAANDQKFWAPFLSRAILAFLIAMIISIPLELLIFNEEIQANLATYKEKQTSHLIDLTAKNTGMSSKQQQYLRDSSEKAKAERLLALPEPLGDQEYINLKRTATQLREEYRQLSESFNRAQSITNTNWARIPFNDGVRDMNSNEAARYQQSKEISLKKRKELYGFNQSLLIKAEKDQSDYLTNWRNTNKKNLEQAESSQIAHKHQIDTALDIQSQRRTTQDSLTKENKGFITRFMVLEDLASLTKSKENPASATMFWLLWLIRLLFIVIEILPTIAKIATPIGAYDVALRTKELDIEKDMMARTTDYLAHQSVLRSTEQEATKRQLEDRIKIEGRLHKNLLTEIAEVQGAVARGKLAEFKKLHLPVNNPPVLPMENVLWKQMGGNEPTEYLFKSGHLGEAQSLIIIKSELVETGAWFFQNNGTEITMQMADEQRVFKFKAVNGHRLELSNINKTIILERV</sequence>
<feature type="transmembrane region" description="Helical" evidence="2">
    <location>
        <begin position="69"/>
        <end position="86"/>
    </location>
</feature>
<name>A0A372NM31_9SPHI</name>
<evidence type="ECO:0000256" key="2">
    <source>
        <dbReference type="SAM" id="Phobius"/>
    </source>
</evidence>
<evidence type="ECO:0000313" key="3">
    <source>
        <dbReference type="EMBL" id="RFZ90009.1"/>
    </source>
</evidence>
<evidence type="ECO:0000313" key="4">
    <source>
        <dbReference type="Proteomes" id="UP000264217"/>
    </source>
</evidence>
<proteinExistence type="predicted"/>
<evidence type="ECO:0000256" key="1">
    <source>
        <dbReference type="SAM" id="Coils"/>
    </source>
</evidence>
<organism evidence="3 4">
    <name type="scientific">Mucilaginibacter conchicola</name>
    <dbReference type="NCBI Taxonomy" id="2303333"/>
    <lineage>
        <taxon>Bacteria</taxon>
        <taxon>Pseudomonadati</taxon>
        <taxon>Bacteroidota</taxon>
        <taxon>Sphingobacteriia</taxon>
        <taxon>Sphingobacteriales</taxon>
        <taxon>Sphingobacteriaceae</taxon>
        <taxon>Mucilaginibacter</taxon>
    </lineage>
</organism>
<gene>
    <name evidence="3" type="ORF">D0C36_23565</name>
</gene>
<feature type="transmembrane region" description="Helical" evidence="2">
    <location>
        <begin position="113"/>
        <end position="132"/>
    </location>
</feature>
<dbReference type="AlphaFoldDB" id="A0A372NM31"/>
<feature type="coiled-coil region" evidence="1">
    <location>
        <begin position="193"/>
        <end position="220"/>
    </location>
</feature>
<dbReference type="InterPro" id="IPR025519">
    <property type="entry name" value="DUF4407"/>
</dbReference>
<keyword evidence="2" id="KW-1133">Transmembrane helix</keyword>
<dbReference type="Pfam" id="PF14362">
    <property type="entry name" value="DUF4407"/>
    <property type="match status" value="1"/>
</dbReference>
<reference evidence="3 4" key="1">
    <citation type="submission" date="2018-08" db="EMBL/GenBank/DDBJ databases">
        <title>Mucilaginibacter sp. MYSH2.</title>
        <authorList>
            <person name="Seo T."/>
        </authorList>
    </citation>
    <scope>NUCLEOTIDE SEQUENCE [LARGE SCALE GENOMIC DNA]</scope>
    <source>
        <strain evidence="3 4">MYSH2</strain>
    </source>
</reference>